<evidence type="ECO:0000313" key="2">
    <source>
        <dbReference type="EMBL" id="MBW9064241.1"/>
    </source>
</evidence>
<reference evidence="2 3" key="1">
    <citation type="journal article" date="2021" name="MBio">
        <title>Poor Competitiveness of Bradyrhizobium in Pigeon Pea Root Colonization in Indian Soils.</title>
        <authorList>
            <person name="Chalasani D."/>
            <person name="Basu A."/>
            <person name="Pullabhotla S.V.S.R.N."/>
            <person name="Jorrin B."/>
            <person name="Neal A.L."/>
            <person name="Poole P.S."/>
            <person name="Podile A.R."/>
            <person name="Tkacz A."/>
        </authorList>
    </citation>
    <scope>NUCLEOTIDE SEQUENCE [LARGE SCALE GENOMIC DNA]</scope>
    <source>
        <strain evidence="2 3">HU44</strain>
    </source>
</reference>
<organism evidence="2 3">
    <name type="scientific">Rhizobium herbae</name>
    <dbReference type="NCBI Taxonomy" id="508661"/>
    <lineage>
        <taxon>Bacteria</taxon>
        <taxon>Pseudomonadati</taxon>
        <taxon>Pseudomonadota</taxon>
        <taxon>Alphaproteobacteria</taxon>
        <taxon>Hyphomicrobiales</taxon>
        <taxon>Rhizobiaceae</taxon>
        <taxon>Rhizobium/Agrobacterium group</taxon>
        <taxon>Rhizobium</taxon>
    </lineage>
</organism>
<dbReference type="Proteomes" id="UP000757604">
    <property type="component" value="Unassembled WGS sequence"/>
</dbReference>
<feature type="domain" description="Hedgehog/Intein (Hint)" evidence="1">
    <location>
        <begin position="1"/>
        <end position="136"/>
    </location>
</feature>
<dbReference type="RefSeq" id="WP_220372275.1">
    <property type="nucleotide sequence ID" value="NZ_JAEUAO010000002.1"/>
</dbReference>
<dbReference type="Pfam" id="PF13403">
    <property type="entry name" value="Hint_2"/>
    <property type="match status" value="1"/>
</dbReference>
<gene>
    <name evidence="2" type="ORF">JNB71_13020</name>
</gene>
<proteinExistence type="predicted"/>
<comment type="caution">
    <text evidence="2">The sequence shown here is derived from an EMBL/GenBank/DDBJ whole genome shotgun (WGS) entry which is preliminary data.</text>
</comment>
<keyword evidence="3" id="KW-1185">Reference proteome</keyword>
<dbReference type="SUPFAM" id="SSF51294">
    <property type="entry name" value="Hedgehog/intein (Hint) domain"/>
    <property type="match status" value="1"/>
</dbReference>
<protein>
    <submittedName>
        <fullName evidence="2">Hint domain-containing protein</fullName>
    </submittedName>
</protein>
<evidence type="ECO:0000313" key="3">
    <source>
        <dbReference type="Proteomes" id="UP000757604"/>
    </source>
</evidence>
<evidence type="ECO:0000259" key="1">
    <source>
        <dbReference type="Pfam" id="PF13403"/>
    </source>
</evidence>
<dbReference type="InterPro" id="IPR028992">
    <property type="entry name" value="Hedgehog/Intein_dom"/>
</dbReference>
<dbReference type="EMBL" id="JAEUAO010000002">
    <property type="protein sequence ID" value="MBW9064241.1"/>
    <property type="molecule type" value="Genomic_DNA"/>
</dbReference>
<name>A0ABS7HAK9_9HYPH</name>
<accession>A0ABS7HAK9</accession>
<dbReference type="Gene3D" id="2.170.16.10">
    <property type="entry name" value="Hedgehog/Intein (Hint) domain"/>
    <property type="match status" value="1"/>
</dbReference>
<dbReference type="InterPro" id="IPR036844">
    <property type="entry name" value="Hint_dom_sf"/>
</dbReference>
<sequence>MCFLRGTSIMTPTGEVFIEDLHIGERVATVGGKARAVKFIGRHAYQRNGSSWNDTVVPIRICRHALGHSTPRRDLYLSPGHALLMDGVLIRVRDLVNGTSIAPAPHRETIEYYQIVLDSHDVILAEGVPAETFLLTANNIEGFANFGEYARLYPGDQHRAMAPYAPIVGMDSGREHLKALLPRGVRRAFQLREPVHDIYGRIAARGEQLVS</sequence>